<reference evidence="2" key="1">
    <citation type="submission" date="2019-08" db="EMBL/GenBank/DDBJ databases">
        <authorList>
            <person name="Kucharzyk K."/>
            <person name="Murdoch R.W."/>
            <person name="Higgins S."/>
            <person name="Loffler F."/>
        </authorList>
    </citation>
    <scope>NUCLEOTIDE SEQUENCE</scope>
</reference>
<organism evidence="2">
    <name type="scientific">bioreactor metagenome</name>
    <dbReference type="NCBI Taxonomy" id="1076179"/>
    <lineage>
        <taxon>unclassified sequences</taxon>
        <taxon>metagenomes</taxon>
        <taxon>ecological metagenomes</taxon>
    </lineage>
</organism>
<protein>
    <submittedName>
        <fullName evidence="2">Uncharacterized protein</fullName>
    </submittedName>
</protein>
<name>A0A645HFC0_9ZZZZ</name>
<sequence>MVQVFIQDEGGAGFVFQGVFPKDEVFRRDLVIPSSLKEERGTFHIFDETQGIISEQVVPIGRLNGLPEKQPCFFSIGKHCLQFVRKFFFPGFGQAVAVVQQVMGLGAVQVGHFPGGRGHEDVAGGQRGPLGDARNQHSSETVSE</sequence>
<accession>A0A645HFC0</accession>
<proteinExistence type="predicted"/>
<feature type="region of interest" description="Disordered" evidence="1">
    <location>
        <begin position="116"/>
        <end position="144"/>
    </location>
</feature>
<dbReference type="AlphaFoldDB" id="A0A645HFC0"/>
<evidence type="ECO:0000256" key="1">
    <source>
        <dbReference type="SAM" id="MobiDB-lite"/>
    </source>
</evidence>
<gene>
    <name evidence="2" type="ORF">SDC9_184782</name>
</gene>
<evidence type="ECO:0000313" key="2">
    <source>
        <dbReference type="EMBL" id="MPN37266.1"/>
    </source>
</evidence>
<dbReference type="EMBL" id="VSSQ01091813">
    <property type="protein sequence ID" value="MPN37266.1"/>
    <property type="molecule type" value="Genomic_DNA"/>
</dbReference>
<comment type="caution">
    <text evidence="2">The sequence shown here is derived from an EMBL/GenBank/DDBJ whole genome shotgun (WGS) entry which is preliminary data.</text>
</comment>